<reference evidence="3 6" key="1">
    <citation type="submission" date="2017-03" db="EMBL/GenBank/DDBJ databases">
        <title>Antibiotic resistance of probiotic microorganisms.</title>
        <authorList>
            <person name="Sanudo A.I."/>
            <person name="Olivares M."/>
            <person name="Banuelos O."/>
        </authorList>
    </citation>
    <scope>NUCLEOTIDE SEQUENCE [LARGE SCALE GENOMIC DNA]</scope>
    <source>
        <strain evidence="3 6">CECT8605</strain>
    </source>
</reference>
<keyword evidence="1" id="KW-1133">Transmembrane helix</keyword>
<dbReference type="Proteomes" id="UP000245980">
    <property type="component" value="Unassembled WGS sequence"/>
</dbReference>
<protein>
    <submittedName>
        <fullName evidence="3">Uncharacterized protein</fullName>
    </submittedName>
</protein>
<feature type="transmembrane region" description="Helical" evidence="1">
    <location>
        <begin position="7"/>
        <end position="28"/>
    </location>
</feature>
<dbReference type="EMBL" id="QGHV01000107">
    <property type="protein sequence ID" value="PWT36332.1"/>
    <property type="molecule type" value="Genomic_DNA"/>
</dbReference>
<comment type="caution">
    <text evidence="3">The sequence shown here is derived from an EMBL/GenBank/DDBJ whole genome shotgun (WGS) entry which is preliminary data.</text>
</comment>
<evidence type="ECO:0000313" key="2">
    <source>
        <dbReference type="EMBL" id="MRG74562.1"/>
    </source>
</evidence>
<dbReference type="Proteomes" id="UP000452188">
    <property type="component" value="Unassembled WGS sequence"/>
</dbReference>
<dbReference type="AlphaFoldDB" id="A0A1V4FJ42"/>
<reference evidence="4" key="3">
    <citation type="submission" date="2018-05" db="EMBL/GenBank/DDBJ databases">
        <authorList>
            <person name="Peng X.Y."/>
            <person name="Xu Y.F."/>
            <person name="Luo D."/>
            <person name="Yu J."/>
            <person name="Gu J.Y."/>
        </authorList>
    </citation>
    <scope>NUCLEOTIDE SEQUENCE</scope>
    <source>
        <strain evidence="5">LR10</strain>
        <strain evidence="4">LR9</strain>
    </source>
</reference>
<organism evidence="3 6">
    <name type="scientific">Limosilactobacillus reuteri</name>
    <name type="common">Lactobacillus reuteri</name>
    <dbReference type="NCBI Taxonomy" id="1598"/>
    <lineage>
        <taxon>Bacteria</taxon>
        <taxon>Bacillati</taxon>
        <taxon>Bacillota</taxon>
        <taxon>Bacilli</taxon>
        <taxon>Lactobacillales</taxon>
        <taxon>Lactobacillaceae</taxon>
        <taxon>Limosilactobacillus</taxon>
    </lineage>
</organism>
<keyword evidence="1" id="KW-0812">Transmembrane</keyword>
<evidence type="ECO:0000313" key="5">
    <source>
        <dbReference type="EMBL" id="PWT39147.1"/>
    </source>
</evidence>
<feature type="transmembrane region" description="Helical" evidence="1">
    <location>
        <begin position="40"/>
        <end position="60"/>
    </location>
</feature>
<dbReference type="RefSeq" id="WP_019253517.1">
    <property type="nucleotide sequence ID" value="NZ_JAVRDL010000003.1"/>
</dbReference>
<gene>
    <name evidence="3" type="ORF">B5D07_10050</name>
    <name evidence="5" type="ORF">DKZ22_11635</name>
    <name evidence="4" type="ORF">DKZ35_10930</name>
    <name evidence="2" type="ORF">GIX79_02050</name>
</gene>
<evidence type="ECO:0000313" key="7">
    <source>
        <dbReference type="Proteomes" id="UP000245980"/>
    </source>
</evidence>
<reference evidence="4 7" key="2">
    <citation type="journal article" date="2018" name="Front. Microbiol.">
        <title>Comparative Genomics of the Herbivore Gut Symbiont Lactobacillus reuteri Reveals Genetic Diversity and Lifestyle Adaptation.</title>
        <authorList>
            <person name="Zhao J."/>
        </authorList>
    </citation>
    <scope>NUCLEOTIDE SEQUENCE</scope>
    <source>
        <strain evidence="5 7">LR10</strain>
        <strain evidence="4">LR9</strain>
    </source>
</reference>
<dbReference type="EMBL" id="WJMV01000003">
    <property type="protein sequence ID" value="MRG74562.1"/>
    <property type="molecule type" value="Genomic_DNA"/>
</dbReference>
<reference evidence="2 8" key="4">
    <citation type="submission" date="2019-11" db="EMBL/GenBank/DDBJ databases">
        <title>Draft genome sequence of 12 host-associated Lactobacillus reuteri rodent strains.</title>
        <authorList>
            <person name="Zhang S."/>
            <person name="Ozcam M."/>
            <person name="Van Pijkeren J.P."/>
        </authorList>
    </citation>
    <scope>NUCLEOTIDE SEQUENCE [LARGE SCALE GENOMIC DNA]</scope>
    <source>
        <strain evidence="2 8">6799jm-1</strain>
    </source>
</reference>
<keyword evidence="1" id="KW-0472">Membrane</keyword>
<evidence type="ECO:0000313" key="8">
    <source>
        <dbReference type="Proteomes" id="UP000452188"/>
    </source>
</evidence>
<accession>A0A1V4FJ42</accession>
<evidence type="ECO:0000313" key="3">
    <source>
        <dbReference type="EMBL" id="OPG87593.1"/>
    </source>
</evidence>
<dbReference type="Proteomes" id="UP000189795">
    <property type="component" value="Unassembled WGS sequence"/>
</dbReference>
<proteinExistence type="predicted"/>
<evidence type="ECO:0000256" key="1">
    <source>
        <dbReference type="SAM" id="Phobius"/>
    </source>
</evidence>
<sequence>MNKLSFLSGFCYGVSVMVAGLIIASWIAATINNFALVSKITVWIYLIAMFVGIICNFIIVRRFK</sequence>
<dbReference type="EMBL" id="MWVS01000120">
    <property type="protein sequence ID" value="OPG87593.1"/>
    <property type="molecule type" value="Genomic_DNA"/>
</dbReference>
<name>A0A1V4FJ42_LIMRT</name>
<dbReference type="EMBL" id="QGHT01000104">
    <property type="protein sequence ID" value="PWT39147.1"/>
    <property type="molecule type" value="Genomic_DNA"/>
</dbReference>
<evidence type="ECO:0000313" key="6">
    <source>
        <dbReference type="Proteomes" id="UP000189795"/>
    </source>
</evidence>
<evidence type="ECO:0000313" key="4">
    <source>
        <dbReference type="EMBL" id="PWT36332.1"/>
    </source>
</evidence>
<dbReference type="Proteomes" id="UP000245735">
    <property type="component" value="Unassembled WGS sequence"/>
</dbReference>